<proteinExistence type="predicted"/>
<protein>
    <recommendedName>
        <fullName evidence="3">Transposase</fullName>
    </recommendedName>
</protein>
<reference evidence="1 2" key="1">
    <citation type="submission" date="2023-04" db="EMBL/GenBank/DDBJ databases">
        <title>Ottowia paracancer sp. nov., isolated from human stomach.</title>
        <authorList>
            <person name="Song Y."/>
        </authorList>
    </citation>
    <scope>NUCLEOTIDE SEQUENCE [LARGE SCALE GENOMIC DNA]</scope>
    <source>
        <strain evidence="1 2">10c7w1</strain>
    </source>
</reference>
<evidence type="ECO:0000313" key="2">
    <source>
        <dbReference type="Proteomes" id="UP001237156"/>
    </source>
</evidence>
<evidence type="ECO:0008006" key="3">
    <source>
        <dbReference type="Google" id="ProtNLM"/>
    </source>
</evidence>
<comment type="caution">
    <text evidence="1">The sequence shown here is derived from an EMBL/GenBank/DDBJ whole genome shotgun (WGS) entry which is preliminary data.</text>
</comment>
<sequence length="55" mass="6092">MQHRLQALSRRGQGRYLAKRFDAVSGQPDMQYAMADATIVKVHRHGSGAGLEARP</sequence>
<keyword evidence="2" id="KW-1185">Reference proteome</keyword>
<name>A0AAW6RNH8_9BURK</name>
<gene>
    <name evidence="1" type="ORF">QB898_12345</name>
</gene>
<dbReference type="AlphaFoldDB" id="A0AAW6RNH8"/>
<dbReference type="RefSeq" id="WP_279525192.1">
    <property type="nucleotide sequence ID" value="NZ_JARVII010000038.1"/>
</dbReference>
<evidence type="ECO:0000313" key="1">
    <source>
        <dbReference type="EMBL" id="MDG9700487.1"/>
    </source>
</evidence>
<accession>A0AAW6RNH8</accession>
<organism evidence="1 2">
    <name type="scientific">Ottowia cancrivicina</name>
    <dbReference type="NCBI Taxonomy" id="3040346"/>
    <lineage>
        <taxon>Bacteria</taxon>
        <taxon>Pseudomonadati</taxon>
        <taxon>Pseudomonadota</taxon>
        <taxon>Betaproteobacteria</taxon>
        <taxon>Burkholderiales</taxon>
        <taxon>Comamonadaceae</taxon>
        <taxon>Ottowia</taxon>
    </lineage>
</organism>
<dbReference type="Proteomes" id="UP001237156">
    <property type="component" value="Unassembled WGS sequence"/>
</dbReference>
<dbReference type="EMBL" id="JARVII010000038">
    <property type="protein sequence ID" value="MDG9700487.1"/>
    <property type="molecule type" value="Genomic_DNA"/>
</dbReference>